<evidence type="ECO:0000313" key="2">
    <source>
        <dbReference type="Proteomes" id="UP001152798"/>
    </source>
</evidence>
<accession>A0A9P0MWA8</accession>
<organism evidence="1 2">
    <name type="scientific">Nezara viridula</name>
    <name type="common">Southern green stink bug</name>
    <name type="synonym">Cimex viridulus</name>
    <dbReference type="NCBI Taxonomy" id="85310"/>
    <lineage>
        <taxon>Eukaryota</taxon>
        <taxon>Metazoa</taxon>
        <taxon>Ecdysozoa</taxon>
        <taxon>Arthropoda</taxon>
        <taxon>Hexapoda</taxon>
        <taxon>Insecta</taxon>
        <taxon>Pterygota</taxon>
        <taxon>Neoptera</taxon>
        <taxon>Paraneoptera</taxon>
        <taxon>Hemiptera</taxon>
        <taxon>Heteroptera</taxon>
        <taxon>Panheteroptera</taxon>
        <taxon>Pentatomomorpha</taxon>
        <taxon>Pentatomoidea</taxon>
        <taxon>Pentatomidae</taxon>
        <taxon>Pentatominae</taxon>
        <taxon>Nezara</taxon>
    </lineage>
</organism>
<dbReference type="EMBL" id="OV725083">
    <property type="protein sequence ID" value="CAH1407410.1"/>
    <property type="molecule type" value="Genomic_DNA"/>
</dbReference>
<evidence type="ECO:0000313" key="1">
    <source>
        <dbReference type="EMBL" id="CAH1407410.1"/>
    </source>
</evidence>
<dbReference type="Proteomes" id="UP001152798">
    <property type="component" value="Chromosome 7"/>
</dbReference>
<dbReference type="OrthoDB" id="67700at2759"/>
<proteinExistence type="predicted"/>
<keyword evidence="2" id="KW-1185">Reference proteome</keyword>
<dbReference type="AlphaFoldDB" id="A0A9P0MWA8"/>
<name>A0A9P0MWA8_NEZVI</name>
<gene>
    <name evidence="1" type="ORF">NEZAVI_LOCUS15128</name>
</gene>
<sequence length="66" mass="7781">MYYKKSIFFNLMVEGRIYNFFIIDIFKSQSLNLKISIELSRLIAKNHDVTFHNIKSLSNLINISPV</sequence>
<reference evidence="1" key="1">
    <citation type="submission" date="2022-01" db="EMBL/GenBank/DDBJ databases">
        <authorList>
            <person name="King R."/>
        </authorList>
    </citation>
    <scope>NUCLEOTIDE SEQUENCE</scope>
</reference>
<protein>
    <submittedName>
        <fullName evidence="1">Uncharacterized protein</fullName>
    </submittedName>
</protein>